<accession>A0A4P7L0U2</accession>
<geneLocation type="plasmid" evidence="3">
    <name>parsfin5</name>
</geneLocation>
<organism evidence="1 3">
    <name type="scientific">Arsenophonus nasoniae</name>
    <name type="common">son-killer infecting Nasonia vitripennis</name>
    <dbReference type="NCBI Taxonomy" id="638"/>
    <lineage>
        <taxon>Bacteria</taxon>
        <taxon>Pseudomonadati</taxon>
        <taxon>Pseudomonadota</taxon>
        <taxon>Gammaproteobacteria</taxon>
        <taxon>Enterobacterales</taxon>
        <taxon>Morganellaceae</taxon>
        <taxon>Arsenophonus</taxon>
    </lineage>
</organism>
<dbReference type="Proteomes" id="UP000295134">
    <property type="component" value="Plasmid pArsFIN5"/>
</dbReference>
<name>A0A4P7L0U2_9GAMM</name>
<dbReference type="EMBL" id="CP038617">
    <property type="protein sequence ID" value="QBY46151.1"/>
    <property type="molecule type" value="Genomic_DNA"/>
</dbReference>
<proteinExistence type="predicted"/>
<keyword evidence="1" id="KW-0614">Plasmid</keyword>
<reference evidence="1 3" key="1">
    <citation type="submission" date="2019-03" db="EMBL/GenBank/DDBJ databases">
        <title>Long-read sequencing reveals hyperdense prophage content in a complex bacterial symbiont genome.</title>
        <authorList>
            <person name="Frost C.L."/>
            <person name="Siozios S."/>
            <person name="Nadal-Jimenez P."/>
            <person name="Brockhurst M.A."/>
            <person name="King K.C."/>
            <person name="Darby A.C."/>
            <person name="Hurst G.D.D."/>
        </authorList>
    </citation>
    <scope>NUCLEOTIDE SEQUENCE [LARGE SCALE GENOMIC DNA]</scope>
    <source>
        <strain evidence="1 3">FIN</strain>
        <plasmid evidence="3">parsfin5</plasmid>
        <plasmid evidence="1">pArsFIN5</plasmid>
    </source>
</reference>
<sequence length="60" mass="7086">MAITKPCFKFIDTYWIIPRNSNTPSSKVSFTRHDRRIFNVLFKDDRLIWAGRKPVMEGIA</sequence>
<reference evidence="2" key="2">
    <citation type="submission" date="2023-04" db="EMBL/GenBank/DDBJ databases">
        <title>Genome dynamics across the evolutionary transition to endosymbiosis.</title>
        <authorList>
            <person name="Siozios S."/>
            <person name="Nadal-Jimenez P."/>
            <person name="Azagi T."/>
            <person name="Sprong H."/>
            <person name="Frost C.L."/>
            <person name="Parratt S.R."/>
            <person name="Taylor G."/>
            <person name="Brettell L."/>
            <person name="Lew K.C."/>
            <person name="Croft L."/>
            <person name="King K.C."/>
            <person name="Brockhurst M.A."/>
            <person name="Hypsa V."/>
            <person name="Novakova E."/>
            <person name="Darby A.C."/>
            <person name="Hurst G.D.D."/>
        </authorList>
    </citation>
    <scope>NUCLEOTIDE SEQUENCE</scope>
    <source>
        <strain evidence="2">ANv_CAN</strain>
        <plasmid evidence="2">paNv_CAN2</plasmid>
    </source>
</reference>
<dbReference type="AlphaFoldDB" id="A0A4P7L0U2"/>
<evidence type="ECO:0000313" key="4">
    <source>
        <dbReference type="Proteomes" id="UP001177592"/>
    </source>
</evidence>
<evidence type="ECO:0008006" key="5">
    <source>
        <dbReference type="Google" id="ProtNLM"/>
    </source>
</evidence>
<dbReference type="KEGG" id="ans:ArsFIN_47620"/>
<geneLocation type="plasmid" evidence="1">
    <name>pArsFIN5</name>
</geneLocation>
<dbReference type="EMBL" id="CP123525">
    <property type="protein sequence ID" value="WGM08208.1"/>
    <property type="molecule type" value="Genomic_DNA"/>
</dbReference>
<evidence type="ECO:0000313" key="3">
    <source>
        <dbReference type="Proteomes" id="UP000295134"/>
    </source>
</evidence>
<dbReference type="Proteomes" id="UP001177592">
    <property type="component" value="Plasmid paNv_CAN2"/>
</dbReference>
<gene>
    <name evidence="1" type="ORF">ArsFIN_47620</name>
    <name evidence="2" type="ORF">QE258_22410</name>
</gene>
<dbReference type="RefSeq" id="WP_280632503.1">
    <property type="nucleotide sequence ID" value="NZ_CP123525.1"/>
</dbReference>
<evidence type="ECO:0000313" key="1">
    <source>
        <dbReference type="EMBL" id="QBY46151.1"/>
    </source>
</evidence>
<keyword evidence="4" id="KW-1185">Reference proteome</keyword>
<protein>
    <recommendedName>
        <fullName evidence="5">Phage transcriptional regulator</fullName>
    </recommendedName>
</protein>
<geneLocation type="plasmid" evidence="2 4">
    <name>paNv_CAN2</name>
</geneLocation>
<evidence type="ECO:0000313" key="2">
    <source>
        <dbReference type="EMBL" id="WGM08208.1"/>
    </source>
</evidence>